<dbReference type="Proteomes" id="UP000580568">
    <property type="component" value="Unassembled WGS sequence"/>
</dbReference>
<name>A0A6V8SC48_9CLOT</name>
<dbReference type="Pfam" id="PF13419">
    <property type="entry name" value="HAD_2"/>
    <property type="match status" value="1"/>
</dbReference>
<organism evidence="1 2">
    <name type="scientific">Clostridium fungisolvens</name>
    <dbReference type="NCBI Taxonomy" id="1604897"/>
    <lineage>
        <taxon>Bacteria</taxon>
        <taxon>Bacillati</taxon>
        <taxon>Bacillota</taxon>
        <taxon>Clostridia</taxon>
        <taxon>Eubacteriales</taxon>
        <taxon>Clostridiaceae</taxon>
        <taxon>Clostridium</taxon>
    </lineage>
</organism>
<evidence type="ECO:0000313" key="2">
    <source>
        <dbReference type="Proteomes" id="UP000580568"/>
    </source>
</evidence>
<reference evidence="1 2" key="1">
    <citation type="submission" date="2020-07" db="EMBL/GenBank/DDBJ databases">
        <title>A new beta-1,3-glucan-decomposing anaerobic bacterium isolated from anoxic soil subjected to biological soil disinfestation.</title>
        <authorList>
            <person name="Ueki A."/>
            <person name="Tonouchi A."/>
        </authorList>
    </citation>
    <scope>NUCLEOTIDE SEQUENCE [LARGE SCALE GENOMIC DNA]</scope>
    <source>
        <strain evidence="1 2">TW1</strain>
    </source>
</reference>
<evidence type="ECO:0008006" key="3">
    <source>
        <dbReference type="Google" id="ProtNLM"/>
    </source>
</evidence>
<comment type="caution">
    <text evidence="1">The sequence shown here is derived from an EMBL/GenBank/DDBJ whole genome shotgun (WGS) entry which is preliminary data.</text>
</comment>
<dbReference type="Gene3D" id="3.40.50.1000">
    <property type="entry name" value="HAD superfamily/HAD-like"/>
    <property type="match status" value="1"/>
</dbReference>
<dbReference type="SUPFAM" id="SSF56784">
    <property type="entry name" value="HAD-like"/>
    <property type="match status" value="1"/>
</dbReference>
<dbReference type="InterPro" id="IPR036412">
    <property type="entry name" value="HAD-like_sf"/>
</dbReference>
<dbReference type="EMBL" id="BLZR01000001">
    <property type="protein sequence ID" value="GFP74421.1"/>
    <property type="molecule type" value="Genomic_DNA"/>
</dbReference>
<dbReference type="InterPro" id="IPR023198">
    <property type="entry name" value="PGP-like_dom2"/>
</dbReference>
<proteinExistence type="predicted"/>
<protein>
    <recommendedName>
        <fullName evidence="3">Phosphoglycolate phosphatase, HAD superfamily</fullName>
    </recommendedName>
</protein>
<dbReference type="InterPro" id="IPR023214">
    <property type="entry name" value="HAD_sf"/>
</dbReference>
<sequence length="279" mass="31554">MKVNIEDFKKTKRFLVCVDSDGCAMDTMEVKHRKCFAPKAIEIWGLQDIEAKFLETWNMVNLYSKTRGINRFKGLAKTFELLSEDGIDMPDFSTVNKWIENSTELSNPALEKAISQTKDGQLVKVLEWSNAVNKAITELPEDDKPFPNVKKVLETISCVADVAIVSSANGGAVIAEWTRHELAPFVKVMLGQEAGTKANCIANLKNNKYYEDEVLMIGDALGDLESAMKNDVLFYPILVGREDFSWKRLMYEALTKLLEGSYRGEYQDKLINEFNSILK</sequence>
<dbReference type="AlphaFoldDB" id="A0A6V8SC48"/>
<dbReference type="InterPro" id="IPR041492">
    <property type="entry name" value="HAD_2"/>
</dbReference>
<accession>A0A6V8SC48</accession>
<dbReference type="RefSeq" id="WP_183275982.1">
    <property type="nucleotide sequence ID" value="NZ_BLZR01000001.1"/>
</dbReference>
<dbReference type="Gene3D" id="1.10.150.240">
    <property type="entry name" value="Putative phosphatase, domain 2"/>
    <property type="match status" value="1"/>
</dbReference>
<evidence type="ECO:0000313" key="1">
    <source>
        <dbReference type="EMBL" id="GFP74421.1"/>
    </source>
</evidence>
<gene>
    <name evidence="1" type="ORF">bsdtw1_00471</name>
</gene>
<keyword evidence="2" id="KW-1185">Reference proteome</keyword>